<reference evidence="1 2" key="1">
    <citation type="journal article" date="2022" name="Allergy">
        <title>Genome assembly and annotation of Periplaneta americana reveal a comprehensive cockroach allergen profile.</title>
        <authorList>
            <person name="Wang L."/>
            <person name="Xiong Q."/>
            <person name="Saelim N."/>
            <person name="Wang L."/>
            <person name="Nong W."/>
            <person name="Wan A.T."/>
            <person name="Shi M."/>
            <person name="Liu X."/>
            <person name="Cao Q."/>
            <person name="Hui J.H.L."/>
            <person name="Sookrung N."/>
            <person name="Leung T.F."/>
            <person name="Tungtrongchitr A."/>
            <person name="Tsui S.K.W."/>
        </authorList>
    </citation>
    <scope>NUCLEOTIDE SEQUENCE [LARGE SCALE GENOMIC DNA]</scope>
    <source>
        <strain evidence="1">PWHHKU_190912</strain>
    </source>
</reference>
<organism evidence="1 2">
    <name type="scientific">Periplaneta americana</name>
    <name type="common">American cockroach</name>
    <name type="synonym">Blatta americana</name>
    <dbReference type="NCBI Taxonomy" id="6978"/>
    <lineage>
        <taxon>Eukaryota</taxon>
        <taxon>Metazoa</taxon>
        <taxon>Ecdysozoa</taxon>
        <taxon>Arthropoda</taxon>
        <taxon>Hexapoda</taxon>
        <taxon>Insecta</taxon>
        <taxon>Pterygota</taxon>
        <taxon>Neoptera</taxon>
        <taxon>Polyneoptera</taxon>
        <taxon>Dictyoptera</taxon>
        <taxon>Blattodea</taxon>
        <taxon>Blattoidea</taxon>
        <taxon>Blattidae</taxon>
        <taxon>Blattinae</taxon>
        <taxon>Periplaneta</taxon>
    </lineage>
</organism>
<dbReference type="EMBL" id="JAJSOF020000013">
    <property type="protein sequence ID" value="KAJ4442816.1"/>
    <property type="molecule type" value="Genomic_DNA"/>
</dbReference>
<comment type="caution">
    <text evidence="1">The sequence shown here is derived from an EMBL/GenBank/DDBJ whole genome shotgun (WGS) entry which is preliminary data.</text>
</comment>
<accession>A0ABQ8TA06</accession>
<dbReference type="Proteomes" id="UP001148838">
    <property type="component" value="Unassembled WGS sequence"/>
</dbReference>
<sequence length="182" mass="20975">MRISRVMEVHIRNYLLYAYQRIPNFTGPVDNDVTLQRNRNKTAGRIDGCHGDCNKTLFFFTWLINDAVSTTKLFSVDVIGDTEMIFGEMRSRIHHRYYLIFALQLGKTSKKTQSDGHTRRHFGIQELAGETVDDRGPDGGRLQVAARRTVDQNRTPKNTVEGESTNFEREQQPVLAKLWTKN</sequence>
<gene>
    <name evidence="1" type="ORF">ANN_04409</name>
</gene>
<proteinExistence type="predicted"/>
<evidence type="ECO:0000313" key="2">
    <source>
        <dbReference type="Proteomes" id="UP001148838"/>
    </source>
</evidence>
<evidence type="ECO:0000313" key="1">
    <source>
        <dbReference type="EMBL" id="KAJ4442816.1"/>
    </source>
</evidence>
<keyword evidence="2" id="KW-1185">Reference proteome</keyword>
<name>A0ABQ8TA06_PERAM</name>
<protein>
    <submittedName>
        <fullName evidence="1">Uncharacterized protein</fullName>
    </submittedName>
</protein>